<name>A0ABZ2BWT6_9RHOB</name>
<organism evidence="2 3">
    <name type="scientific">Roseobacter fucihabitans</name>
    <dbReference type="NCBI Taxonomy" id="1537242"/>
    <lineage>
        <taxon>Bacteria</taxon>
        <taxon>Pseudomonadati</taxon>
        <taxon>Pseudomonadota</taxon>
        <taxon>Alphaproteobacteria</taxon>
        <taxon>Rhodobacterales</taxon>
        <taxon>Roseobacteraceae</taxon>
        <taxon>Roseobacter</taxon>
    </lineage>
</organism>
<gene>
    <name evidence="2" type="ORF">ROLI_035450</name>
</gene>
<dbReference type="RefSeq" id="WP_187429013.1">
    <property type="nucleotide sequence ID" value="NZ_CP143423.1"/>
</dbReference>
<evidence type="ECO:0000256" key="1">
    <source>
        <dbReference type="SAM" id="Phobius"/>
    </source>
</evidence>
<dbReference type="InterPro" id="IPR050393">
    <property type="entry name" value="MFP_Efflux_Pump"/>
</dbReference>
<evidence type="ECO:0000313" key="2">
    <source>
        <dbReference type="EMBL" id="WVX50448.1"/>
    </source>
</evidence>
<reference evidence="3" key="1">
    <citation type="submission" date="2024-01" db="EMBL/GenBank/DDBJ databases">
        <title>Roseobacter fucihabitans sp. nov., isolated from the brown alga Fucus spiralis.</title>
        <authorList>
            <person name="Hahnke S."/>
            <person name="Berger M."/>
            <person name="Schlingloff A."/>
            <person name="Athale I."/>
            <person name="Neumann-Schaal M."/>
            <person name="Adenaya A."/>
            <person name="Poehlein A."/>
            <person name="Daniel R."/>
            <person name="Pertersen J."/>
            <person name="Brinkhoff T."/>
        </authorList>
    </citation>
    <scope>NUCLEOTIDE SEQUENCE [LARGE SCALE GENOMIC DNA]</scope>
    <source>
        <strain evidence="3">B14</strain>
    </source>
</reference>
<dbReference type="Gene3D" id="1.10.287.470">
    <property type="entry name" value="Helix hairpin bin"/>
    <property type="match status" value="1"/>
</dbReference>
<evidence type="ECO:0000313" key="3">
    <source>
        <dbReference type="Proteomes" id="UP001318682"/>
    </source>
</evidence>
<feature type="transmembrane region" description="Helical" evidence="1">
    <location>
        <begin position="6"/>
        <end position="21"/>
    </location>
</feature>
<keyword evidence="1" id="KW-0472">Membrane</keyword>
<dbReference type="Gene3D" id="2.40.50.100">
    <property type="match status" value="1"/>
</dbReference>
<dbReference type="PANTHER" id="PTHR30367:SF12">
    <property type="entry name" value="P-HYDROXYBENZOIC ACID EFFLUX PUMP SUBUNIT AAEA"/>
    <property type="match status" value="1"/>
</dbReference>
<keyword evidence="3" id="KW-1185">Reference proteome</keyword>
<sequence length="410" mass="44651">MIELFLSSLITIFPDFLFRRYKQGKRWGKEITFFTLWYELRIGITLCAMLTTCLITIVFYYHPSTGNVGSSFRTVTILSETAGRVDEVFVDINQEVDAGDPIFRLDSSSQDAAVETARRKIIEVDAALAVATAQRATANAVVAQTQASYLQTQEDFQRQTALQARGSTAVSERDVEVLRNELAVRQGEVDAAMSNVNAINVQLDVQLPAQRASAEAALAQAENEVAKMTVYAGVQGVVEQFTLRKGDIINPILRPAGILVPIEAGRGRFQAGFSQISAQVIRKGGVAEMTCASKPFTIIPMVIVEVQDVIASGQIRPSDVLVDLNRSGPPGTITAFLEPIYPGQADDIPPGSRCMANAYTDNHERLSDPDMGTGKWIFLHVVDTVGVVHAAGLRIRALLLPLQTLVFSGH</sequence>
<keyword evidence="1" id="KW-1133">Transmembrane helix</keyword>
<dbReference type="PANTHER" id="PTHR30367">
    <property type="entry name" value="P-HYDROXYBENZOIC ACID EFFLUX PUMP SUBUNIT AAEA-RELATED"/>
    <property type="match status" value="1"/>
</dbReference>
<proteinExistence type="predicted"/>
<accession>A0ABZ2BWT6</accession>
<protein>
    <recommendedName>
        <fullName evidence="4">Secretion protein HlyD</fullName>
    </recommendedName>
</protein>
<dbReference type="Proteomes" id="UP001318682">
    <property type="component" value="Chromosome"/>
</dbReference>
<feature type="transmembrane region" description="Helical" evidence="1">
    <location>
        <begin position="42"/>
        <end position="61"/>
    </location>
</feature>
<keyword evidence="1" id="KW-0812">Transmembrane</keyword>
<evidence type="ECO:0008006" key="4">
    <source>
        <dbReference type="Google" id="ProtNLM"/>
    </source>
</evidence>
<dbReference type="EMBL" id="CP143423">
    <property type="protein sequence ID" value="WVX50448.1"/>
    <property type="molecule type" value="Genomic_DNA"/>
</dbReference>